<proteinExistence type="inferred from homology"/>
<dbReference type="PANTHER" id="PTHR15284:SF0">
    <property type="entry name" value="GH23983P"/>
    <property type="match status" value="1"/>
</dbReference>
<feature type="compositionally biased region" description="Low complexity" evidence="6">
    <location>
        <begin position="247"/>
        <end position="261"/>
    </location>
</feature>
<feature type="compositionally biased region" description="Polar residues" evidence="6">
    <location>
        <begin position="561"/>
        <end position="570"/>
    </location>
</feature>
<evidence type="ECO:0000256" key="2">
    <source>
        <dbReference type="ARBA" id="ARBA00023015"/>
    </source>
</evidence>
<dbReference type="Proteomes" id="UP000215902">
    <property type="component" value="Unassembled WGS sequence"/>
</dbReference>
<dbReference type="Pfam" id="PF07716">
    <property type="entry name" value="bZIP_2"/>
    <property type="match status" value="1"/>
</dbReference>
<dbReference type="GO" id="GO:0003677">
    <property type="term" value="F:DNA binding"/>
    <property type="evidence" value="ECO:0007669"/>
    <property type="project" value="UniProtKB-KW"/>
</dbReference>
<evidence type="ECO:0000256" key="4">
    <source>
        <dbReference type="ARBA" id="ARBA00023163"/>
    </source>
</evidence>
<dbReference type="GO" id="GO:0007623">
    <property type="term" value="P:circadian rhythm"/>
    <property type="evidence" value="ECO:0007669"/>
    <property type="project" value="TreeGrafter"/>
</dbReference>
<feature type="compositionally biased region" description="Low complexity" evidence="6">
    <location>
        <begin position="209"/>
        <end position="235"/>
    </location>
</feature>
<evidence type="ECO:0000256" key="6">
    <source>
        <dbReference type="SAM" id="MobiDB-lite"/>
    </source>
</evidence>
<accession>A0A267EBG4</accession>
<evidence type="ECO:0000259" key="7">
    <source>
        <dbReference type="PROSITE" id="PS50217"/>
    </source>
</evidence>
<name>A0A267EBG4_9PLAT</name>
<dbReference type="Gene3D" id="1.20.5.170">
    <property type="match status" value="1"/>
</dbReference>
<evidence type="ECO:0000256" key="1">
    <source>
        <dbReference type="ARBA" id="ARBA00006079"/>
    </source>
</evidence>
<feature type="compositionally biased region" description="Low complexity" evidence="6">
    <location>
        <begin position="32"/>
        <end position="46"/>
    </location>
</feature>
<dbReference type="EMBL" id="NIVC01002316">
    <property type="protein sequence ID" value="PAA58931.1"/>
    <property type="molecule type" value="Genomic_DNA"/>
</dbReference>
<feature type="domain" description="BZIP" evidence="7">
    <location>
        <begin position="144"/>
        <end position="196"/>
    </location>
</feature>
<organism evidence="8 9">
    <name type="scientific">Macrostomum lignano</name>
    <dbReference type="NCBI Taxonomy" id="282301"/>
    <lineage>
        <taxon>Eukaryota</taxon>
        <taxon>Metazoa</taxon>
        <taxon>Spiralia</taxon>
        <taxon>Lophotrochozoa</taxon>
        <taxon>Platyhelminthes</taxon>
        <taxon>Rhabditophora</taxon>
        <taxon>Macrostomorpha</taxon>
        <taxon>Macrostomida</taxon>
        <taxon>Macrostomidae</taxon>
        <taxon>Macrostomum</taxon>
    </lineage>
</organism>
<feature type="compositionally biased region" description="Acidic residues" evidence="6">
    <location>
        <begin position="467"/>
        <end position="476"/>
    </location>
</feature>
<keyword evidence="4" id="KW-0804">Transcription</keyword>
<dbReference type="GO" id="GO:0005634">
    <property type="term" value="C:nucleus"/>
    <property type="evidence" value="ECO:0007669"/>
    <property type="project" value="TreeGrafter"/>
</dbReference>
<feature type="region of interest" description="Disordered" evidence="6">
    <location>
        <begin position="107"/>
        <end position="164"/>
    </location>
</feature>
<dbReference type="AlphaFoldDB" id="A0A267EBG4"/>
<keyword evidence="9" id="KW-1185">Reference proteome</keyword>
<dbReference type="FunFam" id="1.20.5.170:FF:000025">
    <property type="entry name" value="nuclear factor interleukin-3-regulated protein-like"/>
    <property type="match status" value="1"/>
</dbReference>
<dbReference type="PANTHER" id="PTHR15284">
    <property type="entry name" value="NUCLEAR FACTOR INTERLEUKIN-3-REGULATED PROTEIN"/>
    <property type="match status" value="1"/>
</dbReference>
<dbReference type="SMART" id="SM00338">
    <property type="entry name" value="BRLZ"/>
    <property type="match status" value="1"/>
</dbReference>
<feature type="region of interest" description="Disordered" evidence="6">
    <location>
        <begin position="16"/>
        <end position="72"/>
    </location>
</feature>
<gene>
    <name evidence="8" type="ORF">BOX15_Mlig009286g1</name>
</gene>
<dbReference type="InterPro" id="IPR004827">
    <property type="entry name" value="bZIP"/>
</dbReference>
<feature type="region of interest" description="Disordered" evidence="6">
    <location>
        <begin position="414"/>
        <end position="532"/>
    </location>
</feature>
<keyword evidence="2" id="KW-0805">Transcription regulation</keyword>
<feature type="region of interest" description="Disordered" evidence="6">
    <location>
        <begin position="198"/>
        <end position="262"/>
    </location>
</feature>
<comment type="similarity">
    <text evidence="1">Belongs to the bZIP family. NFIL3 subfamily.</text>
</comment>
<dbReference type="GO" id="GO:0003700">
    <property type="term" value="F:DNA-binding transcription factor activity"/>
    <property type="evidence" value="ECO:0007669"/>
    <property type="project" value="InterPro"/>
</dbReference>
<keyword evidence="5" id="KW-0539">Nucleus</keyword>
<keyword evidence="3" id="KW-0238">DNA-binding</keyword>
<dbReference type="STRING" id="282301.A0A267EBG4"/>
<feature type="compositionally biased region" description="Basic and acidic residues" evidence="6">
    <location>
        <begin position="141"/>
        <end position="160"/>
    </location>
</feature>
<dbReference type="InterPro" id="IPR047229">
    <property type="entry name" value="NFIL3-like"/>
</dbReference>
<dbReference type="PROSITE" id="PS00036">
    <property type="entry name" value="BZIP_BASIC"/>
    <property type="match status" value="1"/>
</dbReference>
<evidence type="ECO:0000313" key="8">
    <source>
        <dbReference type="EMBL" id="PAA58931.1"/>
    </source>
</evidence>
<sequence>MHKRRLPVIQFVQQADPKGVATPDSQLSNSLADAARATPPAAAAAAKLEKLRRSAGADSLTADGIGLDSEEESAADCGDLGFSVKEEAAEDASVGQLGGISAASAAAAGGMSSGDDDSLTSGGGPPPAKKAKSGGNGASALKKDEKYWERRRKNNEAAKRSREKRRLNDVAMEMRIQELTEENTKLKVELTAIKKRFGLPTNSSDDAADAAADTAAAKPESKPASSATSPTPAAEVQCQSPLVQPQASNSSADATAAAASAPQPSRLTALKVGEAPASSAAATAAVVASSATALAAAPPVVNSSPAATFGLVAPGQIGGLFNFNLLANYAAAAPQSLASCGLTLKPTAVMAPTILAPASAATATSLTAPPANHLTDQAEPLDLTLCQGPLQIAAAAAMRRHQLHQHLHHLQQHCLQQQQLRNQPSRRGNGLDDPTGGGDGLAAVSRPGLRIVPDEQPSLALPHSVEEPDDEDDAEAEAQHPAADAAETEEAAAAPDRSCRASHRKRNRPQLQLREPADGTGSSRLEAENRMMRQELTRVSSEVQELRNRFLAGGGGGSGSANSIVKTESR</sequence>
<protein>
    <recommendedName>
        <fullName evidence="7">BZIP domain-containing protein</fullName>
    </recommendedName>
</protein>
<feature type="compositionally biased region" description="Polar residues" evidence="6">
    <location>
        <begin position="237"/>
        <end position="246"/>
    </location>
</feature>
<evidence type="ECO:0000313" key="9">
    <source>
        <dbReference type="Proteomes" id="UP000215902"/>
    </source>
</evidence>
<dbReference type="PROSITE" id="PS50217">
    <property type="entry name" value="BZIP"/>
    <property type="match status" value="1"/>
</dbReference>
<dbReference type="OrthoDB" id="6151507at2759"/>
<feature type="region of interest" description="Disordered" evidence="6">
    <location>
        <begin position="549"/>
        <end position="570"/>
    </location>
</feature>
<dbReference type="CDD" id="cd14694">
    <property type="entry name" value="bZIP_NFIL3"/>
    <property type="match status" value="1"/>
</dbReference>
<dbReference type="SUPFAM" id="SSF57959">
    <property type="entry name" value="Leucine zipper domain"/>
    <property type="match status" value="1"/>
</dbReference>
<evidence type="ECO:0000256" key="5">
    <source>
        <dbReference type="ARBA" id="ARBA00023242"/>
    </source>
</evidence>
<dbReference type="InterPro" id="IPR047106">
    <property type="entry name" value="NFIL3-like_bZIP"/>
</dbReference>
<reference evidence="8 9" key="1">
    <citation type="submission" date="2017-06" db="EMBL/GenBank/DDBJ databases">
        <title>A platform for efficient transgenesis in Macrostomum lignano, a flatworm model organism for stem cell research.</title>
        <authorList>
            <person name="Berezikov E."/>
        </authorList>
    </citation>
    <scope>NUCLEOTIDE SEQUENCE [LARGE SCALE GENOMIC DNA]</scope>
    <source>
        <strain evidence="8">DV1</strain>
        <tissue evidence="8">Whole organism</tissue>
    </source>
</reference>
<comment type="caution">
    <text evidence="8">The sequence shown here is derived from an EMBL/GenBank/DDBJ whole genome shotgun (WGS) entry which is preliminary data.</text>
</comment>
<evidence type="ECO:0000256" key="3">
    <source>
        <dbReference type="ARBA" id="ARBA00023125"/>
    </source>
</evidence>
<dbReference type="InterPro" id="IPR046347">
    <property type="entry name" value="bZIP_sf"/>
</dbReference>